<dbReference type="SUPFAM" id="SSF57701">
    <property type="entry name" value="Zn2/Cys6 DNA-binding domain"/>
    <property type="match status" value="1"/>
</dbReference>
<evidence type="ECO:0000256" key="5">
    <source>
        <dbReference type="ARBA" id="ARBA00023242"/>
    </source>
</evidence>
<dbReference type="STRING" id="1448320.A0A319CZT6"/>
<dbReference type="PROSITE" id="PS00463">
    <property type="entry name" value="ZN2_CY6_FUNGAL_1"/>
    <property type="match status" value="1"/>
</dbReference>
<dbReference type="InterPro" id="IPR021858">
    <property type="entry name" value="Fun_TF"/>
</dbReference>
<keyword evidence="9" id="KW-1185">Reference proteome</keyword>
<dbReference type="GO" id="GO:0008270">
    <property type="term" value="F:zinc ion binding"/>
    <property type="evidence" value="ECO:0007669"/>
    <property type="project" value="InterPro"/>
</dbReference>
<dbReference type="CDD" id="cd00067">
    <property type="entry name" value="GAL4"/>
    <property type="match status" value="1"/>
</dbReference>
<evidence type="ECO:0000256" key="4">
    <source>
        <dbReference type="ARBA" id="ARBA00023163"/>
    </source>
</evidence>
<feature type="region of interest" description="Disordered" evidence="6">
    <location>
        <begin position="46"/>
        <end position="90"/>
    </location>
</feature>
<protein>
    <submittedName>
        <fullName evidence="8">C6 finger domain protein</fullName>
    </submittedName>
</protein>
<dbReference type="Gene3D" id="4.10.240.10">
    <property type="entry name" value="Zn(2)-C6 fungal-type DNA-binding domain"/>
    <property type="match status" value="1"/>
</dbReference>
<gene>
    <name evidence="8" type="ORF">BO71DRAFT_66989</name>
</gene>
<dbReference type="InterPro" id="IPR001138">
    <property type="entry name" value="Zn2Cys6_DnaBD"/>
</dbReference>
<name>A0A319CZT6_9EURO</name>
<dbReference type="SMART" id="SM00066">
    <property type="entry name" value="GAL4"/>
    <property type="match status" value="1"/>
</dbReference>
<dbReference type="PANTHER" id="PTHR37534">
    <property type="entry name" value="TRANSCRIPTIONAL ACTIVATOR PROTEIN UGA3"/>
    <property type="match status" value="1"/>
</dbReference>
<keyword evidence="5" id="KW-0539">Nucleus</keyword>
<evidence type="ECO:0000313" key="9">
    <source>
        <dbReference type="Proteomes" id="UP000247810"/>
    </source>
</evidence>
<dbReference type="Pfam" id="PF00172">
    <property type="entry name" value="Zn_clus"/>
    <property type="match status" value="1"/>
</dbReference>
<comment type="subcellular location">
    <subcellularLocation>
        <location evidence="1">Nucleus</location>
    </subcellularLocation>
</comment>
<reference evidence="8 9" key="1">
    <citation type="submission" date="2018-02" db="EMBL/GenBank/DDBJ databases">
        <title>The genomes of Aspergillus section Nigri reveals drivers in fungal speciation.</title>
        <authorList>
            <consortium name="DOE Joint Genome Institute"/>
            <person name="Vesth T.C."/>
            <person name="Nybo J."/>
            <person name="Theobald S."/>
            <person name="Brandl J."/>
            <person name="Frisvad J.C."/>
            <person name="Nielsen K.F."/>
            <person name="Lyhne E.K."/>
            <person name="Kogle M.E."/>
            <person name="Kuo A."/>
            <person name="Riley R."/>
            <person name="Clum A."/>
            <person name="Nolan M."/>
            <person name="Lipzen A."/>
            <person name="Salamov A."/>
            <person name="Henrissat B."/>
            <person name="Wiebenga A."/>
            <person name="De vries R.P."/>
            <person name="Grigoriev I.V."/>
            <person name="Mortensen U.H."/>
            <person name="Andersen M.R."/>
            <person name="Baker S.E."/>
        </authorList>
    </citation>
    <scope>NUCLEOTIDE SEQUENCE [LARGE SCALE GENOMIC DNA]</scope>
    <source>
        <strain evidence="8 9">CBS 707.79</strain>
    </source>
</reference>
<evidence type="ECO:0000313" key="8">
    <source>
        <dbReference type="EMBL" id="PYH90825.1"/>
    </source>
</evidence>
<feature type="region of interest" description="Disordered" evidence="6">
    <location>
        <begin position="120"/>
        <end position="213"/>
    </location>
</feature>
<keyword evidence="3" id="KW-0238">DNA-binding</keyword>
<dbReference type="Pfam" id="PF11951">
    <property type="entry name" value="Fungal_trans_2"/>
    <property type="match status" value="1"/>
</dbReference>
<evidence type="ECO:0000256" key="6">
    <source>
        <dbReference type="SAM" id="MobiDB-lite"/>
    </source>
</evidence>
<dbReference type="PANTHER" id="PTHR37534:SF10">
    <property type="entry name" value="ZN(II)2CYS6 TRANSCRIPTION FACTOR (EUROFUNG)"/>
    <property type="match status" value="1"/>
</dbReference>
<evidence type="ECO:0000256" key="1">
    <source>
        <dbReference type="ARBA" id="ARBA00004123"/>
    </source>
</evidence>
<feature type="compositionally biased region" description="Polar residues" evidence="6">
    <location>
        <begin position="180"/>
        <end position="206"/>
    </location>
</feature>
<evidence type="ECO:0000259" key="7">
    <source>
        <dbReference type="PROSITE" id="PS50048"/>
    </source>
</evidence>
<dbReference type="GO" id="GO:0045944">
    <property type="term" value="P:positive regulation of transcription by RNA polymerase II"/>
    <property type="evidence" value="ECO:0007669"/>
    <property type="project" value="TreeGrafter"/>
</dbReference>
<evidence type="ECO:0000256" key="3">
    <source>
        <dbReference type="ARBA" id="ARBA00023125"/>
    </source>
</evidence>
<dbReference type="OrthoDB" id="5278208at2759"/>
<dbReference type="GO" id="GO:0000981">
    <property type="term" value="F:DNA-binding transcription factor activity, RNA polymerase II-specific"/>
    <property type="evidence" value="ECO:0007669"/>
    <property type="project" value="InterPro"/>
</dbReference>
<dbReference type="AlphaFoldDB" id="A0A319CZT6"/>
<feature type="domain" description="Zn(2)-C6 fungal-type" evidence="7">
    <location>
        <begin position="91"/>
        <end position="121"/>
    </location>
</feature>
<dbReference type="EMBL" id="KZ825967">
    <property type="protein sequence ID" value="PYH90825.1"/>
    <property type="molecule type" value="Genomic_DNA"/>
</dbReference>
<organism evidence="8 9">
    <name type="scientific">Aspergillus ellipticus CBS 707.79</name>
    <dbReference type="NCBI Taxonomy" id="1448320"/>
    <lineage>
        <taxon>Eukaryota</taxon>
        <taxon>Fungi</taxon>
        <taxon>Dikarya</taxon>
        <taxon>Ascomycota</taxon>
        <taxon>Pezizomycotina</taxon>
        <taxon>Eurotiomycetes</taxon>
        <taxon>Eurotiomycetidae</taxon>
        <taxon>Eurotiales</taxon>
        <taxon>Aspergillaceae</taxon>
        <taxon>Aspergillus</taxon>
        <taxon>Aspergillus subgen. Circumdati</taxon>
    </lineage>
</organism>
<dbReference type="VEuPathDB" id="FungiDB:BO71DRAFT_66989"/>
<sequence length="723" mass="80955">MAHPYSRSQASLAGHMPSFLSLQDQQPPIAAYSILGGQYPESVAFWHNPPAQSQPPLPPVASASYPPAPPKPQSLIQPTSDQKKHKRTRSGCFTCRSRRIKCDEARPICDRCRKGNRDCVYPSTSTGASKSGTRSASKPRETHLRGSDFSSQAESDDVRVLEPIADEEEEGGTSLGSSTRVSPSTGPNPMMWSTASLPKKQSTQSLGRRGGGNQVVIDSMSRIENSLSPSPSTETSSRFDSLSARSASVGFPLPEPSGLLSTAHLAEDLRFYLNYHRDFITYRHYFLKPANDRFVHQSIIELALQYDPLLYAVVGFSAYHHCVQTDSGKLHTFLKYYNIALKLLRTSLGSGEPHSEATLITVLVLTTFEESIGDWVNLIGHHQAAHALVREVLTPESANTNELHSNIFLWYARFDVVAGILAGNETILSREWYIAKEEFDAQQAARYPGDVEKQLALASSINRRFGLDMASLYAKLSRGLIPINEFIFENEQLGQTLERVKSILDTFSDSPYTVQDYPNRVPLTVDDIVDPYTPGGLHHGPLWDVNIAWIDYYSTKAMYKYQTFLSLKQSTPDELGALAMELARLMESIDRWPVKENGHLLAFKNSIGMAAMFFPREEKHIMWARRKFAQLEQSGYVVAAAFRSALAALWHKPEVNRWWLPNDEGYPDIIREVRAMTEERTSHPRDNFREDVSHMKTLFWNISLDDTESDSSPASVGTDARST</sequence>
<dbReference type="InterPro" id="IPR036864">
    <property type="entry name" value="Zn2-C6_fun-type_DNA-bd_sf"/>
</dbReference>
<dbReference type="GO" id="GO:0005634">
    <property type="term" value="C:nucleus"/>
    <property type="evidence" value="ECO:0007669"/>
    <property type="project" value="UniProtKB-SubCell"/>
</dbReference>
<feature type="compositionally biased region" description="Polar residues" evidence="6">
    <location>
        <begin position="122"/>
        <end position="136"/>
    </location>
</feature>
<accession>A0A319CZT6</accession>
<evidence type="ECO:0000256" key="2">
    <source>
        <dbReference type="ARBA" id="ARBA00023015"/>
    </source>
</evidence>
<dbReference type="PROSITE" id="PS50048">
    <property type="entry name" value="ZN2_CY6_FUNGAL_2"/>
    <property type="match status" value="1"/>
</dbReference>
<dbReference type="GO" id="GO:0000976">
    <property type="term" value="F:transcription cis-regulatory region binding"/>
    <property type="evidence" value="ECO:0007669"/>
    <property type="project" value="TreeGrafter"/>
</dbReference>
<keyword evidence="2" id="KW-0805">Transcription regulation</keyword>
<keyword evidence="4" id="KW-0804">Transcription</keyword>
<proteinExistence type="predicted"/>
<dbReference type="Proteomes" id="UP000247810">
    <property type="component" value="Unassembled WGS sequence"/>
</dbReference>